<dbReference type="EMBL" id="NBSH01000008">
    <property type="protein sequence ID" value="ORX36244.1"/>
    <property type="molecule type" value="Genomic_DNA"/>
</dbReference>
<dbReference type="FunCoup" id="A0A1Y1UFG5">
    <property type="interactions" value="8"/>
</dbReference>
<dbReference type="CDD" id="cd00610">
    <property type="entry name" value="OAT_like"/>
    <property type="match status" value="1"/>
</dbReference>
<dbReference type="AlphaFoldDB" id="A0A1Y1UFG5"/>
<dbReference type="RefSeq" id="XP_021870345.1">
    <property type="nucleotide sequence ID" value="XM_022016075.1"/>
</dbReference>
<dbReference type="InterPro" id="IPR015424">
    <property type="entry name" value="PyrdxlP-dep_Trfase"/>
</dbReference>
<dbReference type="Pfam" id="PF00202">
    <property type="entry name" value="Aminotran_3"/>
    <property type="match status" value="1"/>
</dbReference>
<keyword evidence="4" id="KW-0032">Aminotransferase</keyword>
<keyword evidence="2 3" id="KW-0663">Pyridoxal phosphate</keyword>
<evidence type="ECO:0000256" key="2">
    <source>
        <dbReference type="ARBA" id="ARBA00022898"/>
    </source>
</evidence>
<comment type="caution">
    <text evidence="4">The sequence shown here is derived from an EMBL/GenBank/DDBJ whole genome shotgun (WGS) entry which is preliminary data.</text>
</comment>
<evidence type="ECO:0000313" key="5">
    <source>
        <dbReference type="Proteomes" id="UP000193218"/>
    </source>
</evidence>
<keyword evidence="4" id="KW-0808">Transferase</keyword>
<dbReference type="STRING" id="4999.A0A1Y1UFG5"/>
<dbReference type="GeneID" id="33557884"/>
<dbReference type="InterPro" id="IPR015421">
    <property type="entry name" value="PyrdxlP-dep_Trfase_major"/>
</dbReference>
<dbReference type="GO" id="GO:0030170">
    <property type="term" value="F:pyridoxal phosphate binding"/>
    <property type="evidence" value="ECO:0007669"/>
    <property type="project" value="InterPro"/>
</dbReference>
<evidence type="ECO:0000256" key="3">
    <source>
        <dbReference type="RuleBase" id="RU003560"/>
    </source>
</evidence>
<dbReference type="Gene3D" id="3.40.640.10">
    <property type="entry name" value="Type I PLP-dependent aspartate aminotransferase-like (Major domain)"/>
    <property type="match status" value="1"/>
</dbReference>
<dbReference type="GO" id="GO:0005829">
    <property type="term" value="C:cytosol"/>
    <property type="evidence" value="ECO:0007669"/>
    <property type="project" value="TreeGrafter"/>
</dbReference>
<dbReference type="InParanoid" id="A0A1Y1UFG5"/>
<reference evidence="4 5" key="1">
    <citation type="submission" date="2017-03" db="EMBL/GenBank/DDBJ databases">
        <title>Widespread Adenine N6-methylation of Active Genes in Fungi.</title>
        <authorList>
            <consortium name="DOE Joint Genome Institute"/>
            <person name="Mondo S.J."/>
            <person name="Dannebaum R.O."/>
            <person name="Kuo R.C."/>
            <person name="Louie K.B."/>
            <person name="Bewick A.J."/>
            <person name="Labutti K."/>
            <person name="Haridas S."/>
            <person name="Kuo A."/>
            <person name="Salamov A."/>
            <person name="Ahrendt S.R."/>
            <person name="Lau R."/>
            <person name="Bowen B.P."/>
            <person name="Lipzen A."/>
            <person name="Sullivan W."/>
            <person name="Andreopoulos W.B."/>
            <person name="Clum A."/>
            <person name="Lindquist E."/>
            <person name="Daum C."/>
            <person name="Northen T.R."/>
            <person name="Ramamoorthy G."/>
            <person name="Schmitz R.J."/>
            <person name="Gryganskyi A."/>
            <person name="Culley D."/>
            <person name="Magnuson J."/>
            <person name="James T.Y."/>
            <person name="O'Malley M.A."/>
            <person name="Stajich J.E."/>
            <person name="Spatafora J.W."/>
            <person name="Visel A."/>
            <person name="Grigoriev I.V."/>
        </authorList>
    </citation>
    <scope>NUCLEOTIDE SEQUENCE [LARGE SCALE GENOMIC DNA]</scope>
    <source>
        <strain evidence="4 5">NRRL Y-17943</strain>
    </source>
</reference>
<keyword evidence="5" id="KW-1185">Reference proteome</keyword>
<dbReference type="PANTHER" id="PTHR43094:SF1">
    <property type="entry name" value="AMINOTRANSFERASE CLASS-III"/>
    <property type="match status" value="1"/>
</dbReference>
<dbReference type="GO" id="GO:0008483">
    <property type="term" value="F:transaminase activity"/>
    <property type="evidence" value="ECO:0007669"/>
    <property type="project" value="UniProtKB-KW"/>
</dbReference>
<sequence length="469" mass="50510">MSPIRVEERPPSSLLYRDLKGQLPDIVVEAKGSYLYLKNGARILDGCAGAGVASIGHGNERVINAVADQLRTLSYHHTSRMTSPVAEALGRKLVGHKPGGLSHAIFLSSGSEANESAIKLVRQYFVEIGKPQRQHIISRNNSYHGNSVGCVSLTGLPSRRRHFAPMLMPHVSQVSPCYPYRQQGADESDQAYAQRLADELEQEILRVGEDSVAAFFVETLGGTAAGNLVAVPGYFKAVREVCDKYQVLLVLDEIMCGMGRTGKLHAWEWEGVSPDIQTIGKGLNGGYQALSAVLINERVVDGLRQGSGAFANGQTFQCHPAAAAAGLEVLKIFEEEDVVNTALKRGAELRSLLIQELGSHPNVGDIRGRGLFQSLEFVANKETKETLPANIPISMLLDNAIFERGALIYSGFGKGTADGYRGDHILMAPPLNISSAEVKELVDAIKGGVEEVFSRPEVVAATRAAVASQ</sequence>
<dbReference type="Proteomes" id="UP000193218">
    <property type="component" value="Unassembled WGS sequence"/>
</dbReference>
<gene>
    <name evidence="4" type="ORF">BD324DRAFT_628035</name>
</gene>
<dbReference type="InterPro" id="IPR005814">
    <property type="entry name" value="Aminotrans_3"/>
</dbReference>
<dbReference type="OrthoDB" id="10261433at2759"/>
<dbReference type="SUPFAM" id="SSF53383">
    <property type="entry name" value="PLP-dependent transferases"/>
    <property type="match status" value="1"/>
</dbReference>
<evidence type="ECO:0000313" key="4">
    <source>
        <dbReference type="EMBL" id="ORX36244.1"/>
    </source>
</evidence>
<dbReference type="PANTHER" id="PTHR43094">
    <property type="entry name" value="AMINOTRANSFERASE"/>
    <property type="match status" value="1"/>
</dbReference>
<protein>
    <submittedName>
        <fullName evidence="4">Aminotransferase class-III</fullName>
    </submittedName>
</protein>
<dbReference type="NCBIfam" id="NF005685">
    <property type="entry name" value="PRK07483.1"/>
    <property type="match status" value="1"/>
</dbReference>
<evidence type="ECO:0000256" key="1">
    <source>
        <dbReference type="ARBA" id="ARBA00008954"/>
    </source>
</evidence>
<dbReference type="Gene3D" id="3.90.1150.10">
    <property type="entry name" value="Aspartate Aminotransferase, domain 1"/>
    <property type="match status" value="1"/>
</dbReference>
<comment type="similarity">
    <text evidence="1 3">Belongs to the class-III pyridoxal-phosphate-dependent aminotransferase family.</text>
</comment>
<proteinExistence type="inferred from homology"/>
<name>A0A1Y1UFG5_9TREE</name>
<organism evidence="4 5">
    <name type="scientific">Kockovaella imperatae</name>
    <dbReference type="NCBI Taxonomy" id="4999"/>
    <lineage>
        <taxon>Eukaryota</taxon>
        <taxon>Fungi</taxon>
        <taxon>Dikarya</taxon>
        <taxon>Basidiomycota</taxon>
        <taxon>Agaricomycotina</taxon>
        <taxon>Tremellomycetes</taxon>
        <taxon>Tremellales</taxon>
        <taxon>Cuniculitremaceae</taxon>
        <taxon>Kockovaella</taxon>
    </lineage>
</organism>
<accession>A0A1Y1UFG5</accession>
<dbReference type="InterPro" id="IPR015422">
    <property type="entry name" value="PyrdxlP-dep_Trfase_small"/>
</dbReference>